<dbReference type="Pfam" id="PF01510">
    <property type="entry name" value="Amidase_2"/>
    <property type="match status" value="1"/>
</dbReference>
<organism evidence="4 5">
    <name type="scientific">Fluctibacter halophilus</name>
    <dbReference type="NCBI Taxonomy" id="226011"/>
    <lineage>
        <taxon>Bacteria</taxon>
        <taxon>Pseudomonadati</taxon>
        <taxon>Pseudomonadota</taxon>
        <taxon>Gammaproteobacteria</taxon>
        <taxon>Alteromonadales</taxon>
        <taxon>Alteromonadaceae</taxon>
        <taxon>Fluctibacter</taxon>
    </lineage>
</organism>
<dbReference type="Proteomes" id="UP001520878">
    <property type="component" value="Unassembled WGS sequence"/>
</dbReference>
<dbReference type="PANTHER" id="PTHR11022:SF41">
    <property type="entry name" value="PEPTIDOGLYCAN-RECOGNITION PROTEIN LC-RELATED"/>
    <property type="match status" value="1"/>
</dbReference>
<dbReference type="PANTHER" id="PTHR11022">
    <property type="entry name" value="PEPTIDOGLYCAN RECOGNITION PROTEIN"/>
    <property type="match status" value="1"/>
</dbReference>
<reference evidence="4 5" key="1">
    <citation type="submission" date="2021-10" db="EMBL/GenBank/DDBJ databases">
        <title>Draft genome of Aestuariibacter halophilus JC2043.</title>
        <authorList>
            <person name="Emsley S.A."/>
            <person name="Pfannmuller K.M."/>
            <person name="Ushijima B."/>
            <person name="Saw J.H."/>
            <person name="Videau P."/>
        </authorList>
    </citation>
    <scope>NUCLEOTIDE SEQUENCE [LARGE SCALE GENOMIC DNA]</scope>
    <source>
        <strain evidence="4 5">JC2043</strain>
    </source>
</reference>
<dbReference type="InterPro" id="IPR015510">
    <property type="entry name" value="PGRP"/>
</dbReference>
<dbReference type="Gene3D" id="3.40.80.10">
    <property type="entry name" value="Peptidoglycan recognition protein-like"/>
    <property type="match status" value="1"/>
</dbReference>
<dbReference type="SMART" id="SM00701">
    <property type="entry name" value="PGRP"/>
    <property type="match status" value="1"/>
</dbReference>
<gene>
    <name evidence="4" type="ORF">LJ739_11555</name>
</gene>
<evidence type="ECO:0000313" key="5">
    <source>
        <dbReference type="Proteomes" id="UP001520878"/>
    </source>
</evidence>
<comment type="caution">
    <text evidence="4">The sequence shown here is derived from an EMBL/GenBank/DDBJ whole genome shotgun (WGS) entry which is preliminary data.</text>
</comment>
<dbReference type="EMBL" id="JAJEWP010000002">
    <property type="protein sequence ID" value="MCC2616879.1"/>
    <property type="molecule type" value="Genomic_DNA"/>
</dbReference>
<feature type="domain" description="N-acetylmuramoyl-L-alanine amidase" evidence="2">
    <location>
        <begin position="1"/>
        <end position="127"/>
    </location>
</feature>
<dbReference type="SUPFAM" id="SSF55846">
    <property type="entry name" value="N-acetylmuramoyl-L-alanine amidase-like"/>
    <property type="match status" value="1"/>
</dbReference>
<protein>
    <submittedName>
        <fullName evidence="4">N-acetylmuramoyl-L-alanine amidase</fullName>
        <ecNumber evidence="4">3.5.1.28</ecNumber>
    </submittedName>
</protein>
<dbReference type="EC" id="3.5.1.28" evidence="4"/>
<dbReference type="InterPro" id="IPR006619">
    <property type="entry name" value="PGRP_domain_met/bac"/>
</dbReference>
<evidence type="ECO:0000259" key="2">
    <source>
        <dbReference type="SMART" id="SM00644"/>
    </source>
</evidence>
<dbReference type="InterPro" id="IPR002502">
    <property type="entry name" value="Amidase_domain"/>
</dbReference>
<feature type="domain" description="Peptidoglycan recognition protein family" evidence="3">
    <location>
        <begin position="4"/>
        <end position="121"/>
    </location>
</feature>
<keyword evidence="4" id="KW-0378">Hydrolase</keyword>
<proteinExistence type="inferred from homology"/>
<sequence length="208" mass="23384">MTPDYIVIHTAAFNGKDCDKDMIDSWHRAKGWNGIGYHYVILNDKHSHKSDGMVEKGRPDHVQGAHALGLNSRSLGICCVGHGDENDFTEAQYDSLIALLDQLMETHSIPVSRVIGHRELNLLVDRGVLSDRYRTAKSCPGNQVDMQALRKRLTKPATVSPPEPQSTELADAMAVLAQHQDRFGNARDEWAAFYYHPEIIALRQRRIT</sequence>
<dbReference type="CDD" id="cd06583">
    <property type="entry name" value="PGRP"/>
    <property type="match status" value="1"/>
</dbReference>
<comment type="similarity">
    <text evidence="1">Belongs to the N-acetylmuramoyl-L-alanine amidase 2 family.</text>
</comment>
<dbReference type="GO" id="GO:0008745">
    <property type="term" value="F:N-acetylmuramoyl-L-alanine amidase activity"/>
    <property type="evidence" value="ECO:0007669"/>
    <property type="project" value="UniProtKB-EC"/>
</dbReference>
<keyword evidence="5" id="KW-1185">Reference proteome</keyword>
<dbReference type="RefSeq" id="WP_229160659.1">
    <property type="nucleotide sequence ID" value="NZ_JAJEWP010000002.1"/>
</dbReference>
<name>A0ABS8G8U4_9ALTE</name>
<accession>A0ABS8G8U4</accession>
<evidence type="ECO:0000256" key="1">
    <source>
        <dbReference type="ARBA" id="ARBA00007553"/>
    </source>
</evidence>
<evidence type="ECO:0000259" key="3">
    <source>
        <dbReference type="SMART" id="SM00701"/>
    </source>
</evidence>
<evidence type="ECO:0000313" key="4">
    <source>
        <dbReference type="EMBL" id="MCC2616879.1"/>
    </source>
</evidence>
<dbReference type="SMART" id="SM00644">
    <property type="entry name" value="Ami_2"/>
    <property type="match status" value="1"/>
</dbReference>
<dbReference type="InterPro" id="IPR036505">
    <property type="entry name" value="Amidase/PGRP_sf"/>
</dbReference>